<feature type="transmembrane region" description="Helical" evidence="1">
    <location>
        <begin position="259"/>
        <end position="276"/>
    </location>
</feature>
<evidence type="ECO:0000313" key="3">
    <source>
        <dbReference type="Proteomes" id="UP000198976"/>
    </source>
</evidence>
<organism evidence="2 3">
    <name type="scientific">Schaalia radingae</name>
    <dbReference type="NCBI Taxonomy" id="131110"/>
    <lineage>
        <taxon>Bacteria</taxon>
        <taxon>Bacillati</taxon>
        <taxon>Actinomycetota</taxon>
        <taxon>Actinomycetes</taxon>
        <taxon>Actinomycetales</taxon>
        <taxon>Actinomycetaceae</taxon>
        <taxon>Schaalia</taxon>
    </lineage>
</organism>
<gene>
    <name evidence="2" type="ORF">SAMN04489714_1983</name>
</gene>
<dbReference type="Pfam" id="PF14256">
    <property type="entry name" value="YwiC"/>
    <property type="match status" value="1"/>
</dbReference>
<feature type="transmembrane region" description="Helical" evidence="1">
    <location>
        <begin position="86"/>
        <end position="106"/>
    </location>
</feature>
<sequence length="310" mass="34766">MPQMIRHLTFWPKCPYGDHVRHFRTLIVMTSRPTDHPRIRRPRSSSRVRALMRTGWLPDQHGSWMMALLPFLVGATRGGWRPLHLLVLAAWMVAFMLFSAGSWWIRSPKRQRFAAATGTWAVSTVLLGGASVLCAPKLLSWAPIFAPLIAIALVQSLRRRQRSILARLSQVFASVFMCPVAVDISTAFRRTHWFPWQGGELWPQAWCAWAALAGVLVGSVLHVRCLIRERGNPTWIVASVIWHALTVIGTAWAAEAGQLHWLVPCAFALAFTRATFMPWKHQRTTIAVKYIGLAELVVMVAVGASLMVAP</sequence>
<name>A0ABY0VC41_9ACTO</name>
<feature type="transmembrane region" description="Helical" evidence="1">
    <location>
        <begin position="138"/>
        <end position="157"/>
    </location>
</feature>
<feature type="transmembrane region" description="Helical" evidence="1">
    <location>
        <begin position="113"/>
        <end position="132"/>
    </location>
</feature>
<feature type="transmembrane region" description="Helical" evidence="1">
    <location>
        <begin position="235"/>
        <end position="253"/>
    </location>
</feature>
<keyword evidence="1" id="KW-1133">Transmembrane helix</keyword>
<feature type="transmembrane region" description="Helical" evidence="1">
    <location>
        <begin position="202"/>
        <end position="223"/>
    </location>
</feature>
<dbReference type="Proteomes" id="UP000198976">
    <property type="component" value="Chromosome I"/>
</dbReference>
<dbReference type="EMBL" id="LT629792">
    <property type="protein sequence ID" value="SDU07082.1"/>
    <property type="molecule type" value="Genomic_DNA"/>
</dbReference>
<dbReference type="InterPro" id="IPR025576">
    <property type="entry name" value="YwiC"/>
</dbReference>
<feature type="transmembrane region" description="Helical" evidence="1">
    <location>
        <begin position="164"/>
        <end position="182"/>
    </location>
</feature>
<proteinExistence type="predicted"/>
<evidence type="ECO:0000256" key="1">
    <source>
        <dbReference type="SAM" id="Phobius"/>
    </source>
</evidence>
<keyword evidence="3" id="KW-1185">Reference proteome</keyword>
<feature type="transmembrane region" description="Helical" evidence="1">
    <location>
        <begin position="288"/>
        <end position="309"/>
    </location>
</feature>
<keyword evidence="1" id="KW-0472">Membrane</keyword>
<accession>A0ABY0VC41</accession>
<keyword evidence="1" id="KW-0812">Transmembrane</keyword>
<protein>
    <submittedName>
        <fullName evidence="2">YwiC-like protein</fullName>
    </submittedName>
</protein>
<reference evidence="2 3" key="1">
    <citation type="submission" date="2016-10" db="EMBL/GenBank/DDBJ databases">
        <authorList>
            <person name="Varghese N."/>
            <person name="Submissions S."/>
        </authorList>
    </citation>
    <scope>NUCLEOTIDE SEQUENCE [LARGE SCALE GENOMIC DNA]</scope>
    <source>
        <strain evidence="2 3">DSM 9169</strain>
    </source>
</reference>
<evidence type="ECO:0000313" key="2">
    <source>
        <dbReference type="EMBL" id="SDU07082.1"/>
    </source>
</evidence>